<organism evidence="2">
    <name type="scientific">Ixodes ricinus</name>
    <name type="common">Common tick</name>
    <name type="synonym">Acarus ricinus</name>
    <dbReference type="NCBI Taxonomy" id="34613"/>
    <lineage>
        <taxon>Eukaryota</taxon>
        <taxon>Metazoa</taxon>
        <taxon>Ecdysozoa</taxon>
        <taxon>Arthropoda</taxon>
        <taxon>Chelicerata</taxon>
        <taxon>Arachnida</taxon>
        <taxon>Acari</taxon>
        <taxon>Parasitiformes</taxon>
        <taxon>Ixodida</taxon>
        <taxon>Ixodoidea</taxon>
        <taxon>Ixodidae</taxon>
        <taxon>Ixodinae</taxon>
        <taxon>Ixodes</taxon>
    </lineage>
</organism>
<name>A0A147BV08_IXORI</name>
<proteinExistence type="predicted"/>
<accession>A0A147BV08</accession>
<keyword evidence="1" id="KW-1133">Transmembrane helix</keyword>
<keyword evidence="1" id="KW-0472">Membrane</keyword>
<sequence length="192" mass="20334">MLAVLEGGTPGVSWLLGLLLVVGAVVLERGLGVLGERLEAGHLAAFGFEIRLSLGNGRRFAGAHDEGNLERTTKWTKASHHSEGEAHCCSTAEDDSLTHTFTEGRCCSEASGLAGADSQGTWCNCVSTCSSKTFPLLPRRLPRRVRMVSNSWSMTAKATGLLRIRTLEGFVGSVGAPNAETLGWLPGLRAKG</sequence>
<feature type="transmembrane region" description="Helical" evidence="1">
    <location>
        <begin position="12"/>
        <end position="31"/>
    </location>
</feature>
<protein>
    <submittedName>
        <fullName evidence="2">Putative secreted protein</fullName>
    </submittedName>
</protein>
<dbReference type="AlphaFoldDB" id="A0A147BV08"/>
<reference evidence="2" key="1">
    <citation type="journal article" date="2018" name="PLoS Negl. Trop. Dis.">
        <title>Sialome diversity of ticks revealed by RNAseq of single tick salivary glands.</title>
        <authorList>
            <person name="Perner J."/>
            <person name="Kropackova S."/>
            <person name="Kopacek P."/>
            <person name="Ribeiro J.M."/>
        </authorList>
    </citation>
    <scope>NUCLEOTIDE SEQUENCE</scope>
    <source>
        <strain evidence="2">Siblings of single egg batch collected in Ceske Budejovice</strain>
        <tissue evidence="2">Salivary glands</tissue>
    </source>
</reference>
<evidence type="ECO:0000313" key="2">
    <source>
        <dbReference type="EMBL" id="JAR94649.1"/>
    </source>
</evidence>
<dbReference type="EMBL" id="GEGO01000755">
    <property type="protein sequence ID" value="JAR94649.1"/>
    <property type="molecule type" value="Transcribed_RNA"/>
</dbReference>
<evidence type="ECO:0000256" key="1">
    <source>
        <dbReference type="SAM" id="Phobius"/>
    </source>
</evidence>
<keyword evidence="1" id="KW-0812">Transmembrane</keyword>